<dbReference type="Proteomes" id="UP000757435">
    <property type="component" value="Unassembled WGS sequence"/>
</dbReference>
<dbReference type="EMBL" id="JAHHHD010000009">
    <property type="protein sequence ID" value="MBW4659150.1"/>
    <property type="molecule type" value="Genomic_DNA"/>
</dbReference>
<dbReference type="AlphaFoldDB" id="A0A951UM82"/>
<evidence type="ECO:0000313" key="2">
    <source>
        <dbReference type="Proteomes" id="UP000757435"/>
    </source>
</evidence>
<accession>A0A951UM82</accession>
<name>A0A951UM82_9CYAN</name>
<sequence>MVSSFQSDYANRFLLNLGGQKAGFRSQNSEFLASNLLASDSSTLDSSTLDSSRAKGDRELLYVLVIGSEAGALETLYELQQRGFANITDWSRNLPSPGEFPQPRSGEVMRILQRYRLRG</sequence>
<protein>
    <submittedName>
        <fullName evidence="1">Uncharacterized protein</fullName>
    </submittedName>
</protein>
<organism evidence="1 2">
    <name type="scientific">Drouetiella hepatica Uher 2000/2452</name>
    <dbReference type="NCBI Taxonomy" id="904376"/>
    <lineage>
        <taxon>Bacteria</taxon>
        <taxon>Bacillati</taxon>
        <taxon>Cyanobacteriota</taxon>
        <taxon>Cyanophyceae</taxon>
        <taxon>Oculatellales</taxon>
        <taxon>Oculatellaceae</taxon>
        <taxon>Drouetiella</taxon>
    </lineage>
</organism>
<evidence type="ECO:0000313" key="1">
    <source>
        <dbReference type="EMBL" id="MBW4659150.1"/>
    </source>
</evidence>
<proteinExistence type="predicted"/>
<comment type="caution">
    <text evidence="1">The sequence shown here is derived from an EMBL/GenBank/DDBJ whole genome shotgun (WGS) entry which is preliminary data.</text>
</comment>
<gene>
    <name evidence="1" type="ORF">KME15_10780</name>
</gene>
<reference evidence="1" key="2">
    <citation type="journal article" date="2022" name="Microbiol. Resour. Announc.">
        <title>Metagenome Sequencing to Explore Phylogenomics of Terrestrial Cyanobacteria.</title>
        <authorList>
            <person name="Ward R.D."/>
            <person name="Stajich J.E."/>
            <person name="Johansen J.R."/>
            <person name="Huntemann M."/>
            <person name="Clum A."/>
            <person name="Foster B."/>
            <person name="Foster B."/>
            <person name="Roux S."/>
            <person name="Palaniappan K."/>
            <person name="Varghese N."/>
            <person name="Mukherjee S."/>
            <person name="Reddy T.B.K."/>
            <person name="Daum C."/>
            <person name="Copeland A."/>
            <person name="Chen I.A."/>
            <person name="Ivanova N.N."/>
            <person name="Kyrpides N.C."/>
            <person name="Shapiro N."/>
            <person name="Eloe-Fadrosh E.A."/>
            <person name="Pietrasiak N."/>
        </authorList>
    </citation>
    <scope>NUCLEOTIDE SEQUENCE</scope>
    <source>
        <strain evidence="1">UHER 2000/2452</strain>
    </source>
</reference>
<reference evidence="1" key="1">
    <citation type="submission" date="2021-05" db="EMBL/GenBank/DDBJ databases">
        <authorList>
            <person name="Pietrasiak N."/>
            <person name="Ward R."/>
            <person name="Stajich J.E."/>
            <person name="Kurbessoian T."/>
        </authorList>
    </citation>
    <scope>NUCLEOTIDE SEQUENCE</scope>
    <source>
        <strain evidence="1">UHER 2000/2452</strain>
    </source>
</reference>